<feature type="compositionally biased region" description="Low complexity" evidence="1">
    <location>
        <begin position="79"/>
        <end position="95"/>
    </location>
</feature>
<dbReference type="Proteomes" id="UP000887568">
    <property type="component" value="Unplaced"/>
</dbReference>
<dbReference type="EnsemblMetazoa" id="XM_038219251.1">
    <property type="protein sequence ID" value="XP_038075179.1"/>
    <property type="gene ID" value="LOC119742960"/>
</dbReference>
<evidence type="ECO:0000313" key="3">
    <source>
        <dbReference type="Proteomes" id="UP000887568"/>
    </source>
</evidence>
<feature type="compositionally biased region" description="Basic residues" evidence="1">
    <location>
        <begin position="796"/>
        <end position="810"/>
    </location>
</feature>
<dbReference type="AlphaFoldDB" id="A0A914BIB9"/>
<dbReference type="EnsemblMetazoa" id="XM_038219248.1">
    <property type="protein sequence ID" value="XP_038075176.1"/>
    <property type="gene ID" value="LOC119742960"/>
</dbReference>
<organism evidence="2 3">
    <name type="scientific">Patiria miniata</name>
    <name type="common">Bat star</name>
    <name type="synonym">Asterina miniata</name>
    <dbReference type="NCBI Taxonomy" id="46514"/>
    <lineage>
        <taxon>Eukaryota</taxon>
        <taxon>Metazoa</taxon>
        <taxon>Echinodermata</taxon>
        <taxon>Eleutherozoa</taxon>
        <taxon>Asterozoa</taxon>
        <taxon>Asteroidea</taxon>
        <taxon>Valvatacea</taxon>
        <taxon>Valvatida</taxon>
        <taxon>Asterinidae</taxon>
        <taxon>Patiria</taxon>
    </lineage>
</organism>
<proteinExistence type="predicted"/>
<feature type="compositionally biased region" description="Basic residues" evidence="1">
    <location>
        <begin position="720"/>
        <end position="734"/>
    </location>
</feature>
<sequence>MTERATDDKPATEDADVPRKTPLFLFFTCKTSGSSFLKHKLLDIAVHCWPYDDNAPVFYRRINHADKEKGQGKTRCRQTSKSQSSESSGNSNSRKSAAVGVIEELLQWIDSTVEKASSALGLTLYPVLIAHWGETFQFLFLYRMLEKYGISATETLGAHGVHFADPVPVLKQYKEARHPWLVESRSLGLVSLLNDWFPAQFDEAGLTFSRSCGALVLKLYTQSPLYWLLYRVPIYSTREWIEFYEGEKLYREDKWELQGKNIPASIVGMQRKMTVRQLLKHGYNWPSLIDLFKSCGSPQHFRQELRDMDMKTGAAGRITATIGAMKLEQDGSREYKVRIKSHMPFAKYYHLTDARGRHFILRVANVLPPCFFSLADLCDNRWQVPDNLLQIGPPETWDAMLSRDANNVIGKSCDENGNKTQGFEEADVFGWRSCESQPSAVAGVKDVQSEDSSEPEWDKAEDCDLQLCDNGDLPDCYFKEPGPAHVPTTLVKGAGGINPFIFPEQEWLAVDSTDHKPDFPEPGSLMDEECSEKSVVSSSHSKTSKSAQANQTTSADLHCGTSTNRETSRAWKSQGTNHPNCAMSRHSTTANQNSCKRAGSNSWSNENDSSVPRHSASANQSSLSGRKPAKLYSTNQSNCTSCQKNSFTSRYSTSTNDRRSAVRSHDSIMSNQRASMEPRACPATNHSSQDGSLGSSSTSPSKLSGDEFTVYHTQGAIPREKRHVPLNSQSKKKNSQSSPANQMAAKQKIHQCTAANHSSPSENRGPSSASFSESSNDKVFSTRLSRDRTHVPPRFQSKKKSGGKKTRRES</sequence>
<feature type="compositionally biased region" description="Polar residues" evidence="1">
    <location>
        <begin position="547"/>
        <end position="624"/>
    </location>
</feature>
<reference evidence="2" key="1">
    <citation type="submission" date="2022-11" db="UniProtKB">
        <authorList>
            <consortium name="EnsemblMetazoa"/>
        </authorList>
    </citation>
    <scope>IDENTIFICATION</scope>
</reference>
<protein>
    <submittedName>
        <fullName evidence="2">Uncharacterized protein</fullName>
    </submittedName>
</protein>
<name>A0A914BIB9_PATMI</name>
<feature type="compositionally biased region" description="Basic and acidic residues" evidence="1">
    <location>
        <begin position="656"/>
        <end position="666"/>
    </location>
</feature>
<feature type="compositionally biased region" description="Polar residues" evidence="1">
    <location>
        <begin position="753"/>
        <end position="783"/>
    </location>
</feature>
<dbReference type="GeneID" id="119742960"/>
<feature type="compositionally biased region" description="Low complexity" evidence="1">
    <location>
        <begin position="687"/>
        <end position="703"/>
    </location>
</feature>
<accession>A0A914BIB9</accession>
<feature type="region of interest" description="Disordered" evidence="1">
    <location>
        <begin position="69"/>
        <end position="95"/>
    </location>
</feature>
<dbReference type="EnsemblMetazoa" id="XM_038219249.1">
    <property type="protein sequence ID" value="XP_038075177.1"/>
    <property type="gene ID" value="LOC119742960"/>
</dbReference>
<keyword evidence="3" id="KW-1185">Reference proteome</keyword>
<dbReference type="RefSeq" id="XP_038075179.1">
    <property type="nucleotide sequence ID" value="XM_038219251.1"/>
</dbReference>
<dbReference type="RefSeq" id="XP_038075177.1">
    <property type="nucleotide sequence ID" value="XM_038219249.1"/>
</dbReference>
<dbReference type="OrthoDB" id="5971833at2759"/>
<feature type="compositionally biased region" description="Low complexity" evidence="1">
    <location>
        <begin position="533"/>
        <end position="546"/>
    </location>
</feature>
<evidence type="ECO:0000256" key="1">
    <source>
        <dbReference type="SAM" id="MobiDB-lite"/>
    </source>
</evidence>
<evidence type="ECO:0000313" key="2">
    <source>
        <dbReference type="EnsemblMetazoa" id="XP_038075177.1"/>
    </source>
</evidence>
<dbReference type="RefSeq" id="XP_038075176.1">
    <property type="nucleotide sequence ID" value="XM_038219248.1"/>
</dbReference>
<feature type="region of interest" description="Disordered" evidence="1">
    <location>
        <begin position="512"/>
        <end position="810"/>
    </location>
</feature>
<feature type="compositionally biased region" description="Polar residues" evidence="1">
    <location>
        <begin position="632"/>
        <end position="655"/>
    </location>
</feature>